<proteinExistence type="predicted"/>
<dbReference type="SUPFAM" id="SSF57903">
    <property type="entry name" value="FYVE/PHD zinc finger"/>
    <property type="match status" value="1"/>
</dbReference>
<evidence type="ECO:0000313" key="7">
    <source>
        <dbReference type="Proteomes" id="UP001465755"/>
    </source>
</evidence>
<dbReference type="PROSITE" id="PS50016">
    <property type="entry name" value="ZF_PHD_2"/>
    <property type="match status" value="1"/>
</dbReference>
<organism evidence="6 7">
    <name type="scientific">Symbiochloris irregularis</name>
    <dbReference type="NCBI Taxonomy" id="706552"/>
    <lineage>
        <taxon>Eukaryota</taxon>
        <taxon>Viridiplantae</taxon>
        <taxon>Chlorophyta</taxon>
        <taxon>core chlorophytes</taxon>
        <taxon>Trebouxiophyceae</taxon>
        <taxon>Trebouxiales</taxon>
        <taxon>Trebouxiaceae</taxon>
        <taxon>Symbiochloris</taxon>
    </lineage>
</organism>
<keyword evidence="1" id="KW-0479">Metal-binding</keyword>
<evidence type="ECO:0000256" key="3">
    <source>
        <dbReference type="ARBA" id="ARBA00022833"/>
    </source>
</evidence>
<dbReference type="PROSITE" id="PS01359">
    <property type="entry name" value="ZF_PHD_1"/>
    <property type="match status" value="1"/>
</dbReference>
<evidence type="ECO:0000256" key="4">
    <source>
        <dbReference type="PROSITE-ProRule" id="PRU00146"/>
    </source>
</evidence>
<dbReference type="InterPro" id="IPR001965">
    <property type="entry name" value="Znf_PHD"/>
</dbReference>
<dbReference type="EMBL" id="JALJOQ010000084">
    <property type="protein sequence ID" value="KAK9800254.1"/>
    <property type="molecule type" value="Genomic_DNA"/>
</dbReference>
<evidence type="ECO:0000256" key="2">
    <source>
        <dbReference type="ARBA" id="ARBA00022771"/>
    </source>
</evidence>
<name>A0AAW1NWW6_9CHLO</name>
<dbReference type="Pfam" id="PF00628">
    <property type="entry name" value="PHD"/>
    <property type="match status" value="1"/>
</dbReference>
<dbReference type="PANTHER" id="PTHR46508:SF1">
    <property type="entry name" value="PHD FINGER FAMILY PROTEIN"/>
    <property type="match status" value="1"/>
</dbReference>
<feature type="domain" description="PHD-type" evidence="5">
    <location>
        <begin position="41"/>
        <end position="88"/>
    </location>
</feature>
<evidence type="ECO:0000256" key="1">
    <source>
        <dbReference type="ARBA" id="ARBA00022723"/>
    </source>
</evidence>
<dbReference type="GO" id="GO:0008270">
    <property type="term" value="F:zinc ion binding"/>
    <property type="evidence" value="ECO:0007669"/>
    <property type="project" value="UniProtKB-KW"/>
</dbReference>
<comment type="caution">
    <text evidence="6">The sequence shown here is derived from an EMBL/GenBank/DDBJ whole genome shotgun (WGS) entry which is preliminary data.</text>
</comment>
<dbReference type="Proteomes" id="UP001465755">
    <property type="component" value="Unassembled WGS sequence"/>
</dbReference>
<dbReference type="InterPro" id="IPR019786">
    <property type="entry name" value="Zinc_finger_PHD-type_CS"/>
</dbReference>
<evidence type="ECO:0000313" key="6">
    <source>
        <dbReference type="EMBL" id="KAK9800254.1"/>
    </source>
</evidence>
<protein>
    <recommendedName>
        <fullName evidence="5">PHD-type domain-containing protein</fullName>
    </recommendedName>
</protein>
<dbReference type="AlphaFoldDB" id="A0AAW1NWW6"/>
<dbReference type="Gene3D" id="3.30.40.10">
    <property type="entry name" value="Zinc/RING finger domain, C3HC4 (zinc finger)"/>
    <property type="match status" value="1"/>
</dbReference>
<accession>A0AAW1NWW6</accession>
<dbReference type="InterPro" id="IPR011011">
    <property type="entry name" value="Znf_FYVE_PHD"/>
</dbReference>
<dbReference type="InterPro" id="IPR019787">
    <property type="entry name" value="Znf_PHD-finger"/>
</dbReference>
<gene>
    <name evidence="6" type="ORF">WJX73_007688</name>
</gene>
<sequence length="224" mass="23421">MNPSGWLPNCHHAEAEEAGDAAGDGPGAGSDGDEAYLDSNADACMLCNMGGSLLCCDACPAAYHMRCIGESNKSLPPGEWRCPECAMGGRGIGMGVLSDAHDPRFSNYRWVPPGGLPHVNTTIPHGEEAFWPDLPEDEQRYSARALAGPPPQLLVSPALSFKRPPLGPFAQKAASKGKVWSNCHLYNAPGSQITTAGDATAAALAEECGQAGKDQSSKELESLS</sequence>
<keyword evidence="3" id="KW-0862">Zinc</keyword>
<keyword evidence="7" id="KW-1185">Reference proteome</keyword>
<dbReference type="PANTHER" id="PTHR46508">
    <property type="entry name" value="PHD FINGER FAMILY PROTEIN"/>
    <property type="match status" value="1"/>
</dbReference>
<reference evidence="6 7" key="1">
    <citation type="journal article" date="2024" name="Nat. Commun.">
        <title>Phylogenomics reveals the evolutionary origins of lichenization in chlorophyte algae.</title>
        <authorList>
            <person name="Puginier C."/>
            <person name="Libourel C."/>
            <person name="Otte J."/>
            <person name="Skaloud P."/>
            <person name="Haon M."/>
            <person name="Grisel S."/>
            <person name="Petersen M."/>
            <person name="Berrin J.G."/>
            <person name="Delaux P.M."/>
            <person name="Dal Grande F."/>
            <person name="Keller J."/>
        </authorList>
    </citation>
    <scope>NUCLEOTIDE SEQUENCE [LARGE SCALE GENOMIC DNA]</scope>
    <source>
        <strain evidence="6 7">SAG 2036</strain>
    </source>
</reference>
<evidence type="ECO:0000259" key="5">
    <source>
        <dbReference type="PROSITE" id="PS50016"/>
    </source>
</evidence>
<dbReference type="SMART" id="SM00249">
    <property type="entry name" value="PHD"/>
    <property type="match status" value="1"/>
</dbReference>
<dbReference type="InterPro" id="IPR013083">
    <property type="entry name" value="Znf_RING/FYVE/PHD"/>
</dbReference>
<keyword evidence="2 4" id="KW-0863">Zinc-finger</keyword>